<organism evidence="1 2">
    <name type="scientific">Magnetospirillum molischianum DSM 120</name>
    <dbReference type="NCBI Taxonomy" id="1150626"/>
    <lineage>
        <taxon>Bacteria</taxon>
        <taxon>Pseudomonadati</taxon>
        <taxon>Pseudomonadota</taxon>
        <taxon>Alphaproteobacteria</taxon>
        <taxon>Rhodospirillales</taxon>
        <taxon>Rhodospirillaceae</taxon>
        <taxon>Magnetospirillum</taxon>
    </lineage>
</organism>
<evidence type="ECO:0000313" key="2">
    <source>
        <dbReference type="Proteomes" id="UP000004169"/>
    </source>
</evidence>
<evidence type="ECO:0000313" key="1">
    <source>
        <dbReference type="EMBL" id="CCG39826.1"/>
    </source>
</evidence>
<dbReference type="STRING" id="1150626.PHAMO_10251"/>
<dbReference type="EMBL" id="CAHP01000001">
    <property type="protein sequence ID" value="CCG39826.1"/>
    <property type="molecule type" value="Genomic_DNA"/>
</dbReference>
<keyword evidence="2" id="KW-1185">Reference proteome</keyword>
<name>H8FN88_MAGML</name>
<reference evidence="1 2" key="1">
    <citation type="journal article" date="2012" name="J. Bacteriol.">
        <title>Draft Genome Sequence of the Purple Photosynthetic Bacterium Phaeospirillum molischianum DSM120, a Particularly Versatile Bacterium.</title>
        <authorList>
            <person name="Duquesne K."/>
            <person name="Prima V."/>
            <person name="Ji B."/>
            <person name="Rouy Z."/>
            <person name="Medigue C."/>
            <person name="Talla E."/>
            <person name="Sturgis J.N."/>
        </authorList>
    </citation>
    <scope>NUCLEOTIDE SEQUENCE [LARGE SCALE GENOMIC DNA]</scope>
    <source>
        <strain evidence="2">DSM120</strain>
    </source>
</reference>
<protein>
    <submittedName>
        <fullName evidence="1">Uncharacterized protein</fullName>
    </submittedName>
</protein>
<dbReference type="Proteomes" id="UP000004169">
    <property type="component" value="Unassembled WGS sequence"/>
</dbReference>
<gene>
    <name evidence="1" type="ORF">PHAMO_10251</name>
</gene>
<comment type="caution">
    <text evidence="1">The sequence shown here is derived from an EMBL/GenBank/DDBJ whole genome shotgun (WGS) entry which is preliminary data.</text>
</comment>
<dbReference type="AlphaFoldDB" id="H8FN88"/>
<proteinExistence type="predicted"/>
<accession>H8FN88</accession>
<sequence length="108" mass="12439">MRSDLWHHYGVLKFSEHCSAQVESARYVCDVRGCFLEVFTLNIRCPSRAFGFPPRGKIKVLRQGKIELTERGVGARLQSVNEALQRRVPPLPPIILEFKTWLKEACRV</sequence>